<feature type="compositionally biased region" description="Acidic residues" evidence="1">
    <location>
        <begin position="528"/>
        <end position="541"/>
    </location>
</feature>
<evidence type="ECO:0000313" key="3">
    <source>
        <dbReference type="Proteomes" id="UP000298493"/>
    </source>
</evidence>
<evidence type="ECO:0000256" key="1">
    <source>
        <dbReference type="SAM" id="MobiDB-lite"/>
    </source>
</evidence>
<feature type="region of interest" description="Disordered" evidence="1">
    <location>
        <begin position="519"/>
        <end position="542"/>
    </location>
</feature>
<feature type="compositionally biased region" description="Polar residues" evidence="1">
    <location>
        <begin position="160"/>
        <end position="170"/>
    </location>
</feature>
<evidence type="ECO:0000313" key="2">
    <source>
        <dbReference type="EMBL" id="TID18236.1"/>
    </source>
</evidence>
<dbReference type="AlphaFoldDB" id="A0A4Z1P9W1"/>
<reference evidence="2 3" key="1">
    <citation type="submission" date="2019-04" db="EMBL/GenBank/DDBJ databases">
        <title>High contiguity whole genome sequence and gene annotation resource for two Venturia nashicola isolates.</title>
        <authorList>
            <person name="Prokchorchik M."/>
            <person name="Won K."/>
            <person name="Lee Y."/>
            <person name="Choi E.D."/>
            <person name="Segonzac C."/>
            <person name="Sohn K.H."/>
        </authorList>
    </citation>
    <scope>NUCLEOTIDE SEQUENCE [LARGE SCALE GENOMIC DNA]</scope>
    <source>
        <strain evidence="2 3">PRI2</strain>
    </source>
</reference>
<name>A0A4Z1P9W1_9PEZI</name>
<comment type="caution">
    <text evidence="2">The sequence shown here is derived from an EMBL/GenBank/DDBJ whole genome shotgun (WGS) entry which is preliminary data.</text>
</comment>
<organism evidence="2 3">
    <name type="scientific">Venturia nashicola</name>
    <dbReference type="NCBI Taxonomy" id="86259"/>
    <lineage>
        <taxon>Eukaryota</taxon>
        <taxon>Fungi</taxon>
        <taxon>Dikarya</taxon>
        <taxon>Ascomycota</taxon>
        <taxon>Pezizomycotina</taxon>
        <taxon>Dothideomycetes</taxon>
        <taxon>Pleosporomycetidae</taxon>
        <taxon>Venturiales</taxon>
        <taxon>Venturiaceae</taxon>
        <taxon>Venturia</taxon>
    </lineage>
</organism>
<sequence length="592" mass="64816">MGGPANPQLKPPQPSRFQLALALAIAKAKPGGISVRDYLVKIRHHILEGSRVANYGSADEYLDAAAYWHDMFKESQIEIHGLQTQMVKLERVNERLKASDASGGVAAPQQPEGDSPDVEADMRKGPVPPGFKDVTAPKKGTKRKQDEAKVKSSARPNKKVASNNEPLPSTLVNGSLIDDLGVFDVPGAGSTTVLHLFRAHKLYQQTDSDPQDLAYHLTQAATNLADHVSTIGKQIQKHILDATATQDKRLRAQLVSFATSKTDTDFPRILRAAGRSFMSLFHGLATMWEKDTEAAKRHHGATTYQYIKAFDTLLLAISSNCMLIAQLNAQQIANDAPSPSAAAKKSGEKKVQKSKTATKARIAQEIVSLLLALLTHLTPARQGPHTAFFEGILYLLLERTGKRLYLITFNRERGATLEDEMIDGPSPSAAQLGTVERQAISVEVKFLVQLLERAMSLAPSFLGSLSGVEVPAKSGRGAARVKFTGLPKRTAALSISAKEKLQRTLVECMFGSAQLSKRNISKGNDGNREDEETEDEDEQETNNEFIEVLRKPVFTGPVPQMPKVEEVDVPEWFTENVWKLVGWDVLGWGGDF</sequence>
<feature type="region of interest" description="Disordered" evidence="1">
    <location>
        <begin position="99"/>
        <end position="170"/>
    </location>
</feature>
<dbReference type="OrthoDB" id="202825at2759"/>
<dbReference type="Proteomes" id="UP000298493">
    <property type="component" value="Unassembled WGS sequence"/>
</dbReference>
<gene>
    <name evidence="2" type="ORF">E6O75_ATG06312</name>
</gene>
<keyword evidence="3" id="KW-1185">Reference proteome</keyword>
<proteinExistence type="predicted"/>
<dbReference type="EMBL" id="SNSC02000014">
    <property type="protein sequence ID" value="TID18236.1"/>
    <property type="molecule type" value="Genomic_DNA"/>
</dbReference>
<protein>
    <submittedName>
        <fullName evidence="2">Gb</fullName>
    </submittedName>
</protein>
<accession>A0A4Z1P9W1</accession>